<sequence length="120" mass="14051">MLFFLHGQNFLPLLNGCCMLKRFEDSLAQRIDAVAWKGFSFIEWWELKSWYEKDRIGKGVWRDIYDRFKSIADDDEAELYLYQSDSGVMLIHSDGLNRIPSTGIWESISGSKTQEDDDNE</sequence>
<evidence type="ECO:0000313" key="3">
    <source>
        <dbReference type="Proteomes" id="UP000009044"/>
    </source>
</evidence>
<geneLocation type="plasmid" evidence="2 3">
    <name>pGXY060</name>
</geneLocation>
<proteinExistence type="predicted"/>
<evidence type="ECO:0000256" key="1">
    <source>
        <dbReference type="SAM" id="MobiDB-lite"/>
    </source>
</evidence>
<dbReference type="Proteomes" id="UP000009044">
    <property type="component" value="Plasmid pGXY060"/>
</dbReference>
<dbReference type="HOGENOM" id="CLU_2046555_0_0_5"/>
<gene>
    <name evidence="2" type="ordered locus">GLX_31890</name>
</gene>
<dbReference type="KEGG" id="gxy:GLX_31890"/>
<reference evidence="2 3" key="1">
    <citation type="journal article" date="2011" name="J. Bacteriol.">
        <title>Complete genome sequence of NBRC 3288, a unique cellulose-nonproducing strain of Gluconacetobacter xylinus isolated from vinegar.</title>
        <authorList>
            <person name="Ogino H."/>
            <person name="Azuma Y."/>
            <person name="Hosoyama A."/>
            <person name="Nakazawa H."/>
            <person name="Matsutani M."/>
            <person name="Hasegawa A."/>
            <person name="Otsuyama K."/>
            <person name="Matsushita K."/>
            <person name="Fujita N."/>
            <person name="Shirai M."/>
        </authorList>
    </citation>
    <scope>NUCLEOTIDE SEQUENCE [LARGE SCALE GENOMIC DNA]</scope>
    <source>
        <strain evidence="3">NBRC 3288 / BCRC 11682 / LMG 1693</strain>
        <plasmid evidence="2 3">pGXY060</plasmid>
    </source>
</reference>
<protein>
    <submittedName>
        <fullName evidence="2">Uncharacterized protein</fullName>
    </submittedName>
</protein>
<accession>G2I8V0</accession>
<feature type="region of interest" description="Disordered" evidence="1">
    <location>
        <begin position="100"/>
        <end position="120"/>
    </location>
</feature>
<evidence type="ECO:0000313" key="2">
    <source>
        <dbReference type="EMBL" id="BAK85350.1"/>
    </source>
</evidence>
<keyword evidence="2" id="KW-0614">Plasmid</keyword>
<dbReference type="AlphaFoldDB" id="G2I8V0"/>
<organism evidence="2 3">
    <name type="scientific">Komagataeibacter medellinensis (strain NBRC 3288 / BCRC 11682 / LMG 1693 / Kondo 51)</name>
    <name type="common">Gluconacetobacter medellinensis</name>
    <dbReference type="NCBI Taxonomy" id="634177"/>
    <lineage>
        <taxon>Bacteria</taxon>
        <taxon>Pseudomonadati</taxon>
        <taxon>Pseudomonadota</taxon>
        <taxon>Alphaproteobacteria</taxon>
        <taxon>Acetobacterales</taxon>
        <taxon>Acetobacteraceae</taxon>
        <taxon>Komagataeibacter</taxon>
    </lineage>
</organism>
<dbReference type="EMBL" id="AP012165">
    <property type="protein sequence ID" value="BAK85350.1"/>
    <property type="molecule type" value="Genomic_DNA"/>
</dbReference>
<name>G2I8V0_KOMMN</name>